<organism evidence="2 3">
    <name type="scientific">Cladorrhinum samala</name>
    <dbReference type="NCBI Taxonomy" id="585594"/>
    <lineage>
        <taxon>Eukaryota</taxon>
        <taxon>Fungi</taxon>
        <taxon>Dikarya</taxon>
        <taxon>Ascomycota</taxon>
        <taxon>Pezizomycotina</taxon>
        <taxon>Sordariomycetes</taxon>
        <taxon>Sordariomycetidae</taxon>
        <taxon>Sordariales</taxon>
        <taxon>Podosporaceae</taxon>
        <taxon>Cladorrhinum</taxon>
    </lineage>
</organism>
<keyword evidence="3" id="KW-1185">Reference proteome</keyword>
<dbReference type="Proteomes" id="UP001321749">
    <property type="component" value="Unassembled WGS sequence"/>
</dbReference>
<evidence type="ECO:0008006" key="4">
    <source>
        <dbReference type="Google" id="ProtNLM"/>
    </source>
</evidence>
<evidence type="ECO:0000256" key="1">
    <source>
        <dbReference type="SAM" id="MobiDB-lite"/>
    </source>
</evidence>
<dbReference type="EMBL" id="MU864935">
    <property type="protein sequence ID" value="KAK4466000.1"/>
    <property type="molecule type" value="Genomic_DNA"/>
</dbReference>
<dbReference type="AlphaFoldDB" id="A0AAV9HYT1"/>
<name>A0AAV9HYT1_9PEZI</name>
<comment type="caution">
    <text evidence="2">The sequence shown here is derived from an EMBL/GenBank/DDBJ whole genome shotgun (WGS) entry which is preliminary data.</text>
</comment>
<evidence type="ECO:0000313" key="2">
    <source>
        <dbReference type="EMBL" id="KAK4466000.1"/>
    </source>
</evidence>
<reference evidence="2" key="2">
    <citation type="submission" date="2023-06" db="EMBL/GenBank/DDBJ databases">
        <authorList>
            <consortium name="Lawrence Berkeley National Laboratory"/>
            <person name="Mondo S.J."/>
            <person name="Hensen N."/>
            <person name="Bonometti L."/>
            <person name="Westerberg I."/>
            <person name="Brannstrom I.O."/>
            <person name="Guillou S."/>
            <person name="Cros-Aarteil S."/>
            <person name="Calhoun S."/>
            <person name="Haridas S."/>
            <person name="Kuo A."/>
            <person name="Pangilinan J."/>
            <person name="Riley R."/>
            <person name="Labutti K."/>
            <person name="Andreopoulos B."/>
            <person name="Lipzen A."/>
            <person name="Chen C."/>
            <person name="Yanf M."/>
            <person name="Daum C."/>
            <person name="Ng V."/>
            <person name="Clum A."/>
            <person name="Steindorff A."/>
            <person name="Ohm R."/>
            <person name="Martin F."/>
            <person name="Silar P."/>
            <person name="Natvig D."/>
            <person name="Lalanne C."/>
            <person name="Gautier V."/>
            <person name="Ament-Velasquez S.L."/>
            <person name="Kruys A."/>
            <person name="Hutchinson M.I."/>
            <person name="Powell A.J."/>
            <person name="Barry K."/>
            <person name="Miller A.N."/>
            <person name="Grigoriev I.V."/>
            <person name="Debuchy R."/>
            <person name="Gladieux P."/>
            <person name="Thoren M.H."/>
            <person name="Johannesson H."/>
        </authorList>
    </citation>
    <scope>NUCLEOTIDE SEQUENCE</scope>
    <source>
        <strain evidence="2">PSN324</strain>
    </source>
</reference>
<gene>
    <name evidence="2" type="ORF">QBC42DRAFT_260344</name>
</gene>
<accession>A0AAV9HYT1</accession>
<reference evidence="2" key="1">
    <citation type="journal article" date="2023" name="Mol. Phylogenet. Evol.">
        <title>Genome-scale phylogeny and comparative genomics of the fungal order Sordariales.</title>
        <authorList>
            <person name="Hensen N."/>
            <person name="Bonometti L."/>
            <person name="Westerberg I."/>
            <person name="Brannstrom I.O."/>
            <person name="Guillou S."/>
            <person name="Cros-Aarteil S."/>
            <person name="Calhoun S."/>
            <person name="Haridas S."/>
            <person name="Kuo A."/>
            <person name="Mondo S."/>
            <person name="Pangilinan J."/>
            <person name="Riley R."/>
            <person name="LaButti K."/>
            <person name="Andreopoulos B."/>
            <person name="Lipzen A."/>
            <person name="Chen C."/>
            <person name="Yan M."/>
            <person name="Daum C."/>
            <person name="Ng V."/>
            <person name="Clum A."/>
            <person name="Steindorff A."/>
            <person name="Ohm R.A."/>
            <person name="Martin F."/>
            <person name="Silar P."/>
            <person name="Natvig D.O."/>
            <person name="Lalanne C."/>
            <person name="Gautier V."/>
            <person name="Ament-Velasquez S.L."/>
            <person name="Kruys A."/>
            <person name="Hutchinson M.I."/>
            <person name="Powell A.J."/>
            <person name="Barry K."/>
            <person name="Miller A.N."/>
            <person name="Grigoriev I.V."/>
            <person name="Debuchy R."/>
            <person name="Gladieux P."/>
            <person name="Hiltunen Thoren M."/>
            <person name="Johannesson H."/>
        </authorList>
    </citation>
    <scope>NUCLEOTIDE SEQUENCE</scope>
    <source>
        <strain evidence="2">PSN324</strain>
    </source>
</reference>
<feature type="compositionally biased region" description="Low complexity" evidence="1">
    <location>
        <begin position="251"/>
        <end position="268"/>
    </location>
</feature>
<feature type="region of interest" description="Disordered" evidence="1">
    <location>
        <begin position="251"/>
        <end position="276"/>
    </location>
</feature>
<proteinExistence type="predicted"/>
<evidence type="ECO:0000313" key="3">
    <source>
        <dbReference type="Proteomes" id="UP001321749"/>
    </source>
</evidence>
<sequence length="276" mass="30900">MATPDSPGSLVAMPITNDILAAVYASDQAMYPVPLSNNRLRDWVSGCPDLSICFQSPKQGLMGVVIVLPLLRKYWEELLSGKLKEFDIDPKTMFPDTTATLPHQRNRKPVQVGLHVYHIERLAVEPPTPNQRRFSEVAMEEVTRRAQERWDWEVVGMSALTATGAGKNTFQRMGFKPTGYREVFVTKKSPTTPTRTNFEGREFGTEGHEVEMLCIYPEDEGGVVRSVSDIIPYGQTLVSMSEMTVKHVLENSSSDDSNNSNNSNSNNNLRDYSIPV</sequence>
<protein>
    <recommendedName>
        <fullName evidence="4">N-acetyltransferase domain-containing protein</fullName>
    </recommendedName>
</protein>